<dbReference type="EMBL" id="HBFR01007453">
    <property type="protein sequence ID" value="CAD8878183.1"/>
    <property type="molecule type" value="Transcribed_RNA"/>
</dbReference>
<gene>
    <name evidence="2" type="ORF">CHYS00102_LOCUS5367</name>
</gene>
<feature type="coiled-coil region" evidence="1">
    <location>
        <begin position="60"/>
        <end position="87"/>
    </location>
</feature>
<evidence type="ECO:0000313" key="2">
    <source>
        <dbReference type="EMBL" id="CAD8878183.1"/>
    </source>
</evidence>
<sequence>MPDISQEHFVSCFRNCDSSLYAKHSDADDEGTIASPIGYRGTKNNADEFREATIVANLRATAAENRVESIREDLELAKLEHESALKKVEQGHEAEKKSFVDRIKKLSENIQRGKLESHNNVLNIKSEHDMKVKELESTISTIDLDLSNARNDVKENQLIIEQLKDDIFQLDRSLETEQQIHADETKVAREKLDSAKLEMSRKVSEERVKAAVDLKKVIDKCTKDLSEVKLNLSNQLMDSKNEAAHQLQCEKEHSRKAIEARDAALTKKEGEISVYKAERASIRKMIQISLNLTRERVFKRISTVRQINHNVVDRNDENT</sequence>
<dbReference type="AlphaFoldDB" id="A0A7S1B8D6"/>
<organism evidence="2">
    <name type="scientific">Corethron hystrix</name>
    <dbReference type="NCBI Taxonomy" id="216773"/>
    <lineage>
        <taxon>Eukaryota</taxon>
        <taxon>Sar</taxon>
        <taxon>Stramenopiles</taxon>
        <taxon>Ochrophyta</taxon>
        <taxon>Bacillariophyta</taxon>
        <taxon>Coscinodiscophyceae</taxon>
        <taxon>Corethrophycidae</taxon>
        <taxon>Corethrales</taxon>
        <taxon>Corethraceae</taxon>
        <taxon>Corethron</taxon>
    </lineage>
</organism>
<name>A0A7S1B8D6_9STRA</name>
<keyword evidence="1" id="KW-0175">Coiled coil</keyword>
<feature type="coiled-coil region" evidence="1">
    <location>
        <begin position="132"/>
        <end position="180"/>
    </location>
</feature>
<reference evidence="2" key="1">
    <citation type="submission" date="2021-01" db="EMBL/GenBank/DDBJ databases">
        <authorList>
            <person name="Corre E."/>
            <person name="Pelletier E."/>
            <person name="Niang G."/>
            <person name="Scheremetjew M."/>
            <person name="Finn R."/>
            <person name="Kale V."/>
            <person name="Holt S."/>
            <person name="Cochrane G."/>
            <person name="Meng A."/>
            <person name="Brown T."/>
            <person name="Cohen L."/>
        </authorList>
    </citation>
    <scope>NUCLEOTIDE SEQUENCE</scope>
    <source>
        <strain evidence="2">308</strain>
    </source>
</reference>
<evidence type="ECO:0000256" key="1">
    <source>
        <dbReference type="SAM" id="Coils"/>
    </source>
</evidence>
<protein>
    <submittedName>
        <fullName evidence="2">Uncharacterized protein</fullName>
    </submittedName>
</protein>
<accession>A0A7S1B8D6</accession>
<proteinExistence type="predicted"/>